<dbReference type="Proteomes" id="UP000252174">
    <property type="component" value="Unassembled WGS sequence"/>
</dbReference>
<name>A0A369ANZ3_9BURK</name>
<protein>
    <submittedName>
        <fullName evidence="1">Uncharacterized protein</fullName>
    </submittedName>
</protein>
<evidence type="ECO:0000313" key="1">
    <source>
        <dbReference type="EMBL" id="RCX11089.1"/>
    </source>
</evidence>
<comment type="caution">
    <text evidence="1">The sequence shown here is derived from an EMBL/GenBank/DDBJ whole genome shotgun (WGS) entry which is preliminary data.</text>
</comment>
<dbReference type="AlphaFoldDB" id="A0A369ANZ3"/>
<sequence length="204" mass="22338">MNPNCPMNAKRHAFTIVAAVSRLHDAGYGRLRILCYVKDGISAWRHRLFASDGFNPDDAPGTFLYSLPGRSIATGKNSRAVAAHLLKAFPELMQAAQGPSDDYAAWLRSLLVQHPGAVFEMEEPEHALVNGWRVKSPFFGERPDDTFAVHFFKLLLDRRNSLSGGGLGVDGEKTVTKRAAAYDAGKISPCPADEVFALARRIAQ</sequence>
<keyword evidence="2" id="KW-1185">Reference proteome</keyword>
<accession>A0A369ANZ3</accession>
<proteinExistence type="predicted"/>
<dbReference type="EMBL" id="QPJU01000002">
    <property type="protein sequence ID" value="RCX11089.1"/>
    <property type="molecule type" value="Genomic_DNA"/>
</dbReference>
<organism evidence="1 2">
    <name type="scientific">Extensimonas vulgaris</name>
    <dbReference type="NCBI Taxonomy" id="1031594"/>
    <lineage>
        <taxon>Bacteria</taxon>
        <taxon>Pseudomonadati</taxon>
        <taxon>Pseudomonadota</taxon>
        <taxon>Betaproteobacteria</taxon>
        <taxon>Burkholderiales</taxon>
        <taxon>Comamonadaceae</taxon>
        <taxon>Extensimonas</taxon>
    </lineage>
</organism>
<evidence type="ECO:0000313" key="2">
    <source>
        <dbReference type="Proteomes" id="UP000252174"/>
    </source>
</evidence>
<reference evidence="1 2" key="1">
    <citation type="submission" date="2018-07" db="EMBL/GenBank/DDBJ databases">
        <title>Genomic Encyclopedia of Type Strains, Phase IV (KMG-IV): sequencing the most valuable type-strain genomes for metagenomic binning, comparative biology and taxonomic classification.</title>
        <authorList>
            <person name="Goeker M."/>
        </authorList>
    </citation>
    <scope>NUCLEOTIDE SEQUENCE [LARGE SCALE GENOMIC DNA]</scope>
    <source>
        <strain evidence="1 2">DSM 100911</strain>
    </source>
</reference>
<gene>
    <name evidence="1" type="ORF">DFR45_102492</name>
</gene>